<evidence type="ECO:0000313" key="1">
    <source>
        <dbReference type="EMBL" id="MCM3736496.1"/>
    </source>
</evidence>
<protein>
    <submittedName>
        <fullName evidence="1">DNA repair protein RadC</fullName>
    </submittedName>
</protein>
<dbReference type="EMBL" id="JAMBOP010000012">
    <property type="protein sequence ID" value="MCM3736496.1"/>
    <property type="molecule type" value="Genomic_DNA"/>
</dbReference>
<proteinExistence type="predicted"/>
<keyword evidence="2" id="KW-1185">Reference proteome</keyword>
<sequence>MEKIYEIQRIRQVKTEVEVEVKTIRNPDDAARIATQFIGDDDREVFFVMCLNTKNHVVAVHRAHIGSLNASLVHPRDVYKSAILNNSASIIVAHQHPSGETYPSREDIDVTKRLAEAGKVLGIELLDHIIINDTGKYTSLKEKGHI</sequence>
<name>A0ACC6A6G1_9BACI</name>
<evidence type="ECO:0000313" key="2">
    <source>
        <dbReference type="Proteomes" id="UP001202289"/>
    </source>
</evidence>
<dbReference type="Proteomes" id="UP001202289">
    <property type="component" value="Unassembled WGS sequence"/>
</dbReference>
<reference evidence="1" key="1">
    <citation type="submission" date="2022-05" db="EMBL/GenBank/DDBJ databases">
        <title>Comparative Genomics of Spacecraft Associated Microbes.</title>
        <authorList>
            <person name="Tran M.T."/>
            <person name="Wright A."/>
            <person name="Seuylemezian A."/>
            <person name="Eisen J."/>
            <person name="Coil D."/>
        </authorList>
    </citation>
    <scope>NUCLEOTIDE SEQUENCE</scope>
    <source>
        <strain evidence="1">FAIRING 10M-2.2</strain>
    </source>
</reference>
<gene>
    <name evidence="1" type="ORF">M3215_11835</name>
</gene>
<accession>A0ACC6A6G1</accession>
<organism evidence="1 2">
    <name type="scientific">Bacillus cytotoxicus</name>
    <dbReference type="NCBI Taxonomy" id="580165"/>
    <lineage>
        <taxon>Bacteria</taxon>
        <taxon>Bacillati</taxon>
        <taxon>Bacillota</taxon>
        <taxon>Bacilli</taxon>
        <taxon>Bacillales</taxon>
        <taxon>Bacillaceae</taxon>
        <taxon>Bacillus</taxon>
        <taxon>Bacillus cereus group</taxon>
    </lineage>
</organism>
<comment type="caution">
    <text evidence="1">The sequence shown here is derived from an EMBL/GenBank/DDBJ whole genome shotgun (WGS) entry which is preliminary data.</text>
</comment>